<sequence length="423" mass="46919">MLLEFYLASPLGSILSRRPILPTVHPTFQIKNRSRSEKNKQKQQSRAMISLPGKSDGNLGAPIDPSTVPHDDAGPKLNAVAWTLFVLCTIFLSLRVYCKRISRRGLWWDDWILVASWVTNLISCALLSVMISGGYGKHPWDTGPMQPNQFVVMMVRTTFTVTAASWSKTAFALTLLRISQGWVKWALWFIIVSLNAVMALNAMIAWVSCRPVQASWDITVLGDCLPLNAISVIGYVAGAYSGACDIILALLPWALIWKLQMLLKEKIGVGIAMSMGLVAGIVACIKTAQLSNLASGDSLYGQELISLLDDMAQLSIWDTTEISVTIIAASIPALRVLVRDVASTSKRYYLQRHTGNDDFTASRAASKPHHSVTVQSDRFERRDDQSDTEILESSRGKIYRVDEIEIEHSQATDIEAYEMVDRK</sequence>
<evidence type="ECO:0000313" key="9">
    <source>
        <dbReference type="EMBL" id="PKS05521.1"/>
    </source>
</evidence>
<reference evidence="9 10" key="1">
    <citation type="journal article" date="2017" name="G3 (Bethesda)">
        <title>First Draft Genome Sequence of the Pathogenic Fungus Lomentospora prolificans (Formerly Scedosporium prolificans).</title>
        <authorList>
            <person name="Luo R."/>
            <person name="Zimin A."/>
            <person name="Workman R."/>
            <person name="Fan Y."/>
            <person name="Pertea G."/>
            <person name="Grossman N."/>
            <person name="Wear M.P."/>
            <person name="Jia B."/>
            <person name="Miller H."/>
            <person name="Casadevall A."/>
            <person name="Timp W."/>
            <person name="Zhang S.X."/>
            <person name="Salzberg S.L."/>
        </authorList>
    </citation>
    <scope>NUCLEOTIDE SEQUENCE [LARGE SCALE GENOMIC DNA]</scope>
    <source>
        <strain evidence="9 10">JHH-5317</strain>
    </source>
</reference>
<dbReference type="InterPro" id="IPR049326">
    <property type="entry name" value="Rhodopsin_dom_fungi"/>
</dbReference>
<keyword evidence="3 7" id="KW-1133">Transmembrane helix</keyword>
<dbReference type="Pfam" id="PF20684">
    <property type="entry name" value="Fung_rhodopsin"/>
    <property type="match status" value="1"/>
</dbReference>
<evidence type="ECO:0000259" key="8">
    <source>
        <dbReference type="Pfam" id="PF20684"/>
    </source>
</evidence>
<dbReference type="PANTHER" id="PTHR33048:SF42">
    <property type="entry name" value="INTEGRAL MEMBRANE PROTEIN"/>
    <property type="match status" value="1"/>
</dbReference>
<dbReference type="OrthoDB" id="5417887at2759"/>
<dbReference type="AlphaFoldDB" id="A0A2N3MZB5"/>
<comment type="similarity">
    <text evidence="5">Belongs to the SAT4 family.</text>
</comment>
<feature type="transmembrane region" description="Helical" evidence="7">
    <location>
        <begin position="151"/>
        <end position="173"/>
    </location>
</feature>
<feature type="region of interest" description="Disordered" evidence="6">
    <location>
        <begin position="360"/>
        <end position="387"/>
    </location>
</feature>
<dbReference type="VEuPathDB" id="FungiDB:jhhlp_008212"/>
<evidence type="ECO:0000313" key="10">
    <source>
        <dbReference type="Proteomes" id="UP000233524"/>
    </source>
</evidence>
<dbReference type="InParanoid" id="A0A2N3MZB5"/>
<feature type="transmembrane region" description="Helical" evidence="7">
    <location>
        <begin position="227"/>
        <end position="255"/>
    </location>
</feature>
<comment type="caution">
    <text evidence="9">The sequence shown here is derived from an EMBL/GenBank/DDBJ whole genome shotgun (WGS) entry which is preliminary data.</text>
</comment>
<evidence type="ECO:0000256" key="2">
    <source>
        <dbReference type="ARBA" id="ARBA00022692"/>
    </source>
</evidence>
<name>A0A2N3MZB5_9PEZI</name>
<keyword evidence="10" id="KW-1185">Reference proteome</keyword>
<proteinExistence type="inferred from homology"/>
<evidence type="ECO:0000256" key="4">
    <source>
        <dbReference type="ARBA" id="ARBA00023136"/>
    </source>
</evidence>
<dbReference type="InterPro" id="IPR052337">
    <property type="entry name" value="SAT4-like"/>
</dbReference>
<evidence type="ECO:0000256" key="6">
    <source>
        <dbReference type="SAM" id="MobiDB-lite"/>
    </source>
</evidence>
<keyword evidence="4 7" id="KW-0472">Membrane</keyword>
<dbReference type="Proteomes" id="UP000233524">
    <property type="component" value="Unassembled WGS sequence"/>
</dbReference>
<feature type="transmembrane region" description="Helical" evidence="7">
    <location>
        <begin position="110"/>
        <end position="131"/>
    </location>
</feature>
<feature type="domain" description="Rhodopsin" evidence="8">
    <location>
        <begin position="94"/>
        <end position="339"/>
    </location>
</feature>
<evidence type="ECO:0000256" key="1">
    <source>
        <dbReference type="ARBA" id="ARBA00004141"/>
    </source>
</evidence>
<feature type="transmembrane region" description="Helical" evidence="7">
    <location>
        <begin position="185"/>
        <end position="207"/>
    </location>
</feature>
<evidence type="ECO:0000256" key="5">
    <source>
        <dbReference type="ARBA" id="ARBA00038359"/>
    </source>
</evidence>
<accession>A0A2N3MZB5</accession>
<feature type="transmembrane region" description="Helical" evidence="7">
    <location>
        <begin position="79"/>
        <end position="98"/>
    </location>
</feature>
<feature type="transmembrane region" description="Helical" evidence="7">
    <location>
        <begin position="267"/>
        <end position="288"/>
    </location>
</feature>
<dbReference type="EMBL" id="NLAX01001588">
    <property type="protein sequence ID" value="PKS05521.1"/>
    <property type="molecule type" value="Genomic_DNA"/>
</dbReference>
<gene>
    <name evidence="9" type="ORF">jhhlp_008212</name>
</gene>
<protein>
    <recommendedName>
        <fullName evidence="8">Rhodopsin domain-containing protein</fullName>
    </recommendedName>
</protein>
<feature type="transmembrane region" description="Helical" evidence="7">
    <location>
        <begin position="316"/>
        <end position="338"/>
    </location>
</feature>
<organism evidence="9 10">
    <name type="scientific">Lomentospora prolificans</name>
    <dbReference type="NCBI Taxonomy" id="41688"/>
    <lineage>
        <taxon>Eukaryota</taxon>
        <taxon>Fungi</taxon>
        <taxon>Dikarya</taxon>
        <taxon>Ascomycota</taxon>
        <taxon>Pezizomycotina</taxon>
        <taxon>Sordariomycetes</taxon>
        <taxon>Hypocreomycetidae</taxon>
        <taxon>Microascales</taxon>
        <taxon>Microascaceae</taxon>
        <taxon>Lomentospora</taxon>
    </lineage>
</organism>
<dbReference type="STRING" id="41688.A0A2N3MZB5"/>
<dbReference type="GO" id="GO:0016020">
    <property type="term" value="C:membrane"/>
    <property type="evidence" value="ECO:0007669"/>
    <property type="project" value="UniProtKB-SubCell"/>
</dbReference>
<keyword evidence="2 7" id="KW-0812">Transmembrane</keyword>
<evidence type="ECO:0000256" key="3">
    <source>
        <dbReference type="ARBA" id="ARBA00022989"/>
    </source>
</evidence>
<dbReference type="PANTHER" id="PTHR33048">
    <property type="entry name" value="PTH11-LIKE INTEGRAL MEMBRANE PROTEIN (AFU_ORTHOLOGUE AFUA_5G11245)"/>
    <property type="match status" value="1"/>
</dbReference>
<evidence type="ECO:0000256" key="7">
    <source>
        <dbReference type="SAM" id="Phobius"/>
    </source>
</evidence>
<comment type="subcellular location">
    <subcellularLocation>
        <location evidence="1">Membrane</location>
        <topology evidence="1">Multi-pass membrane protein</topology>
    </subcellularLocation>
</comment>
<feature type="region of interest" description="Disordered" evidence="6">
    <location>
        <begin position="32"/>
        <end position="67"/>
    </location>
</feature>